<feature type="transmembrane region" description="Helical" evidence="2">
    <location>
        <begin position="39"/>
        <end position="59"/>
    </location>
</feature>
<feature type="transmembrane region" description="Helical" evidence="2">
    <location>
        <begin position="9"/>
        <end position="27"/>
    </location>
</feature>
<gene>
    <name evidence="4" type="ORF">AUCHE_03_00810</name>
</gene>
<dbReference type="InterPro" id="IPR032710">
    <property type="entry name" value="NTF2-like_dom_sf"/>
</dbReference>
<dbReference type="eggNOG" id="COG3631">
    <property type="taxonomic scope" value="Bacteria"/>
</dbReference>
<dbReference type="RefSeq" id="WP_006501615.1">
    <property type="nucleotide sequence ID" value="NZ_BAGZ01000003.1"/>
</dbReference>
<keyword evidence="2" id="KW-0812">Transmembrane</keyword>
<dbReference type="EMBL" id="BAGZ01000003">
    <property type="protein sequence ID" value="GAB76864.1"/>
    <property type="molecule type" value="Genomic_DNA"/>
</dbReference>
<dbReference type="CDD" id="cd00531">
    <property type="entry name" value="NTF2_like"/>
    <property type="match status" value="1"/>
</dbReference>
<proteinExistence type="predicted"/>
<dbReference type="Proteomes" id="UP000008495">
    <property type="component" value="Unassembled WGS sequence"/>
</dbReference>
<accession>K6VJD7</accession>
<dbReference type="AlphaFoldDB" id="K6VJD7"/>
<feature type="domain" description="SnoaL-like" evidence="3">
    <location>
        <begin position="155"/>
        <end position="256"/>
    </location>
</feature>
<sequence length="265" mass="29519">MSLGRRPQVLINLAVIGMNLLVLPNWFSPGRFPLQARLAFVAVHVVVIALCSWWLSRALGVNPFTRLRRPVYTPYALEPDEEGPSSASSSGGRPGKGSGQRWGRSGEFREFDPHEEEADPPVAPAGEDAPTEAGGAVACTSMSEGHTSDHRRRTVQRYYEALDRDDLDAVLECFSGDVLYRRPGYPVMTGSEQLRAYYSDERRLARGRHSVRNLLVDGQQVAVQGTYEGELREGDRTVVDFAAFFVVDGNDRICEHATYFYVEHV</sequence>
<keyword evidence="2" id="KW-0472">Membrane</keyword>
<evidence type="ECO:0000313" key="4">
    <source>
        <dbReference type="EMBL" id="GAB76864.1"/>
    </source>
</evidence>
<organism evidence="4 5">
    <name type="scientific">Austwickia chelonae NBRC 105200</name>
    <dbReference type="NCBI Taxonomy" id="1184607"/>
    <lineage>
        <taxon>Bacteria</taxon>
        <taxon>Bacillati</taxon>
        <taxon>Actinomycetota</taxon>
        <taxon>Actinomycetes</taxon>
        <taxon>Micrococcales</taxon>
        <taxon>Dermatophilaceae</taxon>
        <taxon>Austwickia</taxon>
    </lineage>
</organism>
<evidence type="ECO:0000313" key="5">
    <source>
        <dbReference type="Proteomes" id="UP000008495"/>
    </source>
</evidence>
<keyword evidence="5" id="KW-1185">Reference proteome</keyword>
<comment type="caution">
    <text evidence="4">The sequence shown here is derived from an EMBL/GenBank/DDBJ whole genome shotgun (WGS) entry which is preliminary data.</text>
</comment>
<evidence type="ECO:0000256" key="1">
    <source>
        <dbReference type="SAM" id="MobiDB-lite"/>
    </source>
</evidence>
<protein>
    <recommendedName>
        <fullName evidence="3">SnoaL-like domain-containing protein</fullName>
    </recommendedName>
</protein>
<feature type="region of interest" description="Disordered" evidence="1">
    <location>
        <begin position="77"/>
        <end position="134"/>
    </location>
</feature>
<evidence type="ECO:0000259" key="3">
    <source>
        <dbReference type="Pfam" id="PF12680"/>
    </source>
</evidence>
<keyword evidence="2" id="KW-1133">Transmembrane helix</keyword>
<dbReference type="SUPFAM" id="SSF54427">
    <property type="entry name" value="NTF2-like"/>
    <property type="match status" value="1"/>
</dbReference>
<dbReference type="Gene3D" id="3.10.450.50">
    <property type="match status" value="1"/>
</dbReference>
<evidence type="ECO:0000256" key="2">
    <source>
        <dbReference type="SAM" id="Phobius"/>
    </source>
</evidence>
<reference evidence="4 5" key="1">
    <citation type="submission" date="2012-08" db="EMBL/GenBank/DDBJ databases">
        <title>Whole genome shotgun sequence of Austwickia chelonae NBRC 105200.</title>
        <authorList>
            <person name="Yoshida I."/>
            <person name="Hosoyama A."/>
            <person name="Tsuchikane K."/>
            <person name="Katsumata H."/>
            <person name="Ando Y."/>
            <person name="Ohji S."/>
            <person name="Hamada M."/>
            <person name="Tamura T."/>
            <person name="Yamazoe A."/>
            <person name="Yamazaki S."/>
            <person name="Fujita N."/>
        </authorList>
    </citation>
    <scope>NUCLEOTIDE SEQUENCE [LARGE SCALE GENOMIC DNA]</scope>
    <source>
        <strain evidence="4 5">NBRC 105200</strain>
    </source>
</reference>
<name>K6VJD7_9MICO</name>
<dbReference type="InterPro" id="IPR037401">
    <property type="entry name" value="SnoaL-like"/>
</dbReference>
<dbReference type="STRING" id="100225.SAMN05421595_1998"/>
<dbReference type="Pfam" id="PF12680">
    <property type="entry name" value="SnoaL_2"/>
    <property type="match status" value="1"/>
</dbReference>